<dbReference type="PRINTS" id="PR01415">
    <property type="entry name" value="ANKYRIN"/>
</dbReference>
<feature type="repeat" description="ANK" evidence="3">
    <location>
        <begin position="85"/>
        <end position="117"/>
    </location>
</feature>
<dbReference type="Pfam" id="PF12796">
    <property type="entry name" value="Ank_2"/>
    <property type="match status" value="4"/>
</dbReference>
<proteinExistence type="predicted"/>
<dbReference type="SMART" id="SM00248">
    <property type="entry name" value="ANK"/>
    <property type="match status" value="13"/>
</dbReference>
<accession>A0A1V6PM16</accession>
<comment type="caution">
    <text evidence="4">The sequence shown here is derived from an EMBL/GenBank/DDBJ whole genome shotgun (WGS) entry which is preliminary data.</text>
</comment>
<feature type="repeat" description="ANK" evidence="3">
    <location>
        <begin position="220"/>
        <end position="252"/>
    </location>
</feature>
<dbReference type="PROSITE" id="PS50088">
    <property type="entry name" value="ANK_REPEAT"/>
    <property type="match status" value="7"/>
</dbReference>
<keyword evidence="1" id="KW-0677">Repeat</keyword>
<keyword evidence="5" id="KW-1185">Reference proteome</keyword>
<feature type="repeat" description="ANK" evidence="3">
    <location>
        <begin position="435"/>
        <end position="468"/>
    </location>
</feature>
<feature type="repeat" description="ANK" evidence="3">
    <location>
        <begin position="50"/>
        <end position="82"/>
    </location>
</feature>
<evidence type="ECO:0000256" key="2">
    <source>
        <dbReference type="ARBA" id="ARBA00023043"/>
    </source>
</evidence>
<feature type="repeat" description="ANK" evidence="3">
    <location>
        <begin position="152"/>
        <end position="184"/>
    </location>
</feature>
<dbReference type="PROSITE" id="PS50297">
    <property type="entry name" value="ANK_REP_REGION"/>
    <property type="match status" value="3"/>
</dbReference>
<dbReference type="EMBL" id="MDYN01000093">
    <property type="protein sequence ID" value="OQD78060.1"/>
    <property type="molecule type" value="Genomic_DNA"/>
</dbReference>
<feature type="repeat" description="ANK" evidence="3">
    <location>
        <begin position="186"/>
        <end position="219"/>
    </location>
</feature>
<dbReference type="SUPFAM" id="SSF48403">
    <property type="entry name" value="Ankyrin repeat"/>
    <property type="match status" value="2"/>
</dbReference>
<protein>
    <submittedName>
        <fullName evidence="4">Uncharacterized protein</fullName>
    </submittedName>
</protein>
<reference evidence="5" key="1">
    <citation type="journal article" date="2017" name="Nat. Microbiol.">
        <title>Global analysis of biosynthetic gene clusters reveals vast potential of secondary metabolite production in Penicillium species.</title>
        <authorList>
            <person name="Nielsen J.C."/>
            <person name="Grijseels S."/>
            <person name="Prigent S."/>
            <person name="Ji B."/>
            <person name="Dainat J."/>
            <person name="Nielsen K.F."/>
            <person name="Frisvad J.C."/>
            <person name="Workman M."/>
            <person name="Nielsen J."/>
        </authorList>
    </citation>
    <scope>NUCLEOTIDE SEQUENCE [LARGE SCALE GENOMIC DNA]</scope>
    <source>
        <strain evidence="5">IBT 31811</strain>
    </source>
</reference>
<name>A0A1V6PM16_9EURO</name>
<dbReference type="InterPro" id="IPR002110">
    <property type="entry name" value="Ankyrin_rpt"/>
</dbReference>
<organism evidence="4 5">
    <name type="scientific">Penicillium antarcticum</name>
    <dbReference type="NCBI Taxonomy" id="416450"/>
    <lineage>
        <taxon>Eukaryota</taxon>
        <taxon>Fungi</taxon>
        <taxon>Dikarya</taxon>
        <taxon>Ascomycota</taxon>
        <taxon>Pezizomycotina</taxon>
        <taxon>Eurotiomycetes</taxon>
        <taxon>Eurotiomycetidae</taxon>
        <taxon>Eurotiales</taxon>
        <taxon>Aspergillaceae</taxon>
        <taxon>Penicillium</taxon>
    </lineage>
</organism>
<dbReference type="Proteomes" id="UP000191672">
    <property type="component" value="Unassembled WGS sequence"/>
</dbReference>
<dbReference type="Gene3D" id="1.25.40.20">
    <property type="entry name" value="Ankyrin repeat-containing domain"/>
    <property type="match status" value="3"/>
</dbReference>
<keyword evidence="2 3" id="KW-0040">ANK repeat</keyword>
<evidence type="ECO:0000256" key="3">
    <source>
        <dbReference type="PROSITE-ProRule" id="PRU00023"/>
    </source>
</evidence>
<feature type="repeat" description="ANK" evidence="3">
    <location>
        <begin position="402"/>
        <end position="434"/>
    </location>
</feature>
<evidence type="ECO:0000256" key="1">
    <source>
        <dbReference type="ARBA" id="ARBA00022737"/>
    </source>
</evidence>
<evidence type="ECO:0000313" key="5">
    <source>
        <dbReference type="Proteomes" id="UP000191672"/>
    </source>
</evidence>
<gene>
    <name evidence="4" type="ORF">PENANT_c093G01182</name>
</gene>
<dbReference type="InterPro" id="IPR036770">
    <property type="entry name" value="Ankyrin_rpt-contain_sf"/>
</dbReference>
<evidence type="ECO:0000313" key="4">
    <source>
        <dbReference type="EMBL" id="OQD78060.1"/>
    </source>
</evidence>
<sequence length="534" mass="58771">MCLLSVPPEITFLIANNLDSAKDLFSFLQASKKLYNLLINEAYRKNVRLDGGSALLWYARRGDELGVRNLLRAGANVNLRSPNRAQSTALLEAVAGRHTHVVQILLENGALPDAVDARSRRPLALATKGRSNVAITKLLLDHGARVDSTVLDKHAPLLEAVRSNQENKVELLLKHGADSHVVEGGTGMNLLHIAAWKNATPGIMKRLIDTGIQAESQDYRGRTPLQVAAEHSCTRAVRVLLNLGANPNVTDMREGWTAIFYAATRPSNPRNDNKTIIQTLVMHGSELEFRGPAQATPLLQAISQGAFKQAQALIECGASIMARNAYDDTVLHLAASSCSSWCWCPNMIGWLVTSGADVNWAGGQHRETPISYAIRHYYKIEAEECVRTLLSLGADVHFRNDDGLTPLSLAVRTGSMELTKMLLEHGAFPNTRDKQGKGSLHYAAESRNIHNIVKLLIQNGADVNPQDNFGYTPLHRIIAKEEAWETVGEMLKAGADRCVMSNDGKFPHDMVPDCPWAETKRLWIRFYSTPSNST</sequence>
<dbReference type="STRING" id="416450.A0A1V6PM16"/>
<dbReference type="AlphaFoldDB" id="A0A1V6PM16"/>
<dbReference type="PANTHER" id="PTHR24171">
    <property type="entry name" value="ANKYRIN REPEAT DOMAIN-CONTAINING PROTEIN 39-RELATED"/>
    <property type="match status" value="1"/>
</dbReference>